<comment type="caution">
    <text evidence="9">The sequence shown here is derived from an EMBL/GenBank/DDBJ whole genome shotgun (WGS) entry which is preliminary data.</text>
</comment>
<dbReference type="GO" id="GO:0006508">
    <property type="term" value="P:proteolysis"/>
    <property type="evidence" value="ECO:0007669"/>
    <property type="project" value="UniProtKB-KW"/>
</dbReference>
<keyword evidence="5" id="KW-0190">Covalent protein-DNA linkage</keyword>
<keyword evidence="6" id="KW-0238">DNA-binding</keyword>
<keyword evidence="3" id="KW-0227">DNA damage</keyword>
<evidence type="ECO:0000256" key="2">
    <source>
        <dbReference type="ARBA" id="ARBA00022670"/>
    </source>
</evidence>
<dbReference type="Proteomes" id="UP000178127">
    <property type="component" value="Unassembled WGS sequence"/>
</dbReference>
<dbReference type="EC" id="3.4.-.-" evidence="8"/>
<evidence type="ECO:0000256" key="4">
    <source>
        <dbReference type="ARBA" id="ARBA00022801"/>
    </source>
</evidence>
<evidence type="ECO:0000256" key="5">
    <source>
        <dbReference type="ARBA" id="ARBA00023124"/>
    </source>
</evidence>
<evidence type="ECO:0000313" key="9">
    <source>
        <dbReference type="EMBL" id="OGC53912.1"/>
    </source>
</evidence>
<evidence type="ECO:0000256" key="7">
    <source>
        <dbReference type="ARBA" id="ARBA00023239"/>
    </source>
</evidence>
<keyword evidence="4 8" id="KW-0378">Hydrolase</keyword>
<dbReference type="InterPro" id="IPR036590">
    <property type="entry name" value="SRAP-like"/>
</dbReference>
<reference evidence="9 10" key="1">
    <citation type="journal article" date="2016" name="Nat. Commun.">
        <title>Thousands of microbial genomes shed light on interconnected biogeochemical processes in an aquifer system.</title>
        <authorList>
            <person name="Anantharaman K."/>
            <person name="Brown C.T."/>
            <person name="Hug L.A."/>
            <person name="Sharon I."/>
            <person name="Castelle C.J."/>
            <person name="Probst A.J."/>
            <person name="Thomas B.C."/>
            <person name="Singh A."/>
            <person name="Wilkins M.J."/>
            <person name="Karaoz U."/>
            <person name="Brodie E.L."/>
            <person name="Williams K.H."/>
            <person name="Hubbard S.S."/>
            <person name="Banfield J.F."/>
        </authorList>
    </citation>
    <scope>NUCLEOTIDE SEQUENCE [LARGE SCALE GENOMIC DNA]</scope>
</reference>
<dbReference type="Gene3D" id="3.90.1680.10">
    <property type="entry name" value="SOS response associated peptidase-like"/>
    <property type="match status" value="1"/>
</dbReference>
<comment type="similarity">
    <text evidence="1 8">Belongs to the SOS response-associated peptidase family.</text>
</comment>
<dbReference type="SUPFAM" id="SSF143081">
    <property type="entry name" value="BB1717-like"/>
    <property type="match status" value="1"/>
</dbReference>
<proteinExistence type="inferred from homology"/>
<dbReference type="GO" id="GO:0106300">
    <property type="term" value="P:protein-DNA covalent cross-linking repair"/>
    <property type="evidence" value="ECO:0007669"/>
    <property type="project" value="InterPro"/>
</dbReference>
<dbReference type="GO" id="GO:0008233">
    <property type="term" value="F:peptidase activity"/>
    <property type="evidence" value="ECO:0007669"/>
    <property type="project" value="UniProtKB-KW"/>
</dbReference>
<sequence length="230" mass="26518">MCGRYVLAQVNLEERFQASLVKEGPVGPGERLDRVIEENYNASPSQVMPTITRNSPNKITFMKWGLIPFWAKDPRIGFKMINARAEGIGSKPAFREPFKKRRCLVPASGFYEWKRINSKEKVPYYIFLKSRELLAFAGLYDIWKDAEGKEIKSFTIITVEPNKAMSEIHNRMPAILKMEDEQGWLDQEAPITLLQKMLKPIPDELMDYYVVSISVNSPRNNNSELLKRVS</sequence>
<keyword evidence="2 8" id="KW-0645">Protease</keyword>
<dbReference type="AlphaFoldDB" id="A0A1F4V9L5"/>
<dbReference type="PANTHER" id="PTHR13604">
    <property type="entry name" value="DC12-RELATED"/>
    <property type="match status" value="1"/>
</dbReference>
<dbReference type="InterPro" id="IPR003738">
    <property type="entry name" value="SRAP"/>
</dbReference>
<dbReference type="EMBL" id="MEVD01000007">
    <property type="protein sequence ID" value="OGC53912.1"/>
    <property type="molecule type" value="Genomic_DNA"/>
</dbReference>
<evidence type="ECO:0000313" key="10">
    <source>
        <dbReference type="Proteomes" id="UP000178127"/>
    </source>
</evidence>
<dbReference type="GO" id="GO:0016829">
    <property type="term" value="F:lyase activity"/>
    <property type="evidence" value="ECO:0007669"/>
    <property type="project" value="UniProtKB-KW"/>
</dbReference>
<evidence type="ECO:0000256" key="6">
    <source>
        <dbReference type="ARBA" id="ARBA00023125"/>
    </source>
</evidence>
<accession>A0A1F4V9L5</accession>
<keyword evidence="7" id="KW-0456">Lyase</keyword>
<evidence type="ECO:0000256" key="8">
    <source>
        <dbReference type="RuleBase" id="RU364100"/>
    </source>
</evidence>
<dbReference type="GO" id="GO:0003697">
    <property type="term" value="F:single-stranded DNA binding"/>
    <property type="evidence" value="ECO:0007669"/>
    <property type="project" value="InterPro"/>
</dbReference>
<evidence type="ECO:0000256" key="3">
    <source>
        <dbReference type="ARBA" id="ARBA00022763"/>
    </source>
</evidence>
<gene>
    <name evidence="9" type="ORF">A3D91_03955</name>
</gene>
<dbReference type="Pfam" id="PF02586">
    <property type="entry name" value="SRAP"/>
    <property type="match status" value="1"/>
</dbReference>
<dbReference type="STRING" id="1802620.A3D91_03955"/>
<protein>
    <recommendedName>
        <fullName evidence="8">Abasic site processing protein</fullName>
        <ecNumber evidence="8">3.4.-.-</ecNumber>
    </recommendedName>
</protein>
<organism evidence="9 10">
    <name type="scientific">candidate division WWE3 bacterium RIFCSPHIGHO2_02_FULL_38_14</name>
    <dbReference type="NCBI Taxonomy" id="1802620"/>
    <lineage>
        <taxon>Bacteria</taxon>
        <taxon>Katanobacteria</taxon>
    </lineage>
</organism>
<name>A0A1F4V9L5_UNCKA</name>
<evidence type="ECO:0000256" key="1">
    <source>
        <dbReference type="ARBA" id="ARBA00008136"/>
    </source>
</evidence>
<dbReference type="PANTHER" id="PTHR13604:SF0">
    <property type="entry name" value="ABASIC SITE PROCESSING PROTEIN HMCES"/>
    <property type="match status" value="1"/>
</dbReference>